<name>A0ABV9W5U7_9ACTN</name>
<dbReference type="PROSITE" id="PS51257">
    <property type="entry name" value="PROKAR_LIPOPROTEIN"/>
    <property type="match status" value="1"/>
</dbReference>
<reference evidence="2" key="1">
    <citation type="journal article" date="2019" name="Int. J. Syst. Evol. Microbiol.">
        <title>The Global Catalogue of Microorganisms (GCM) 10K type strain sequencing project: providing services to taxonomists for standard genome sequencing and annotation.</title>
        <authorList>
            <consortium name="The Broad Institute Genomics Platform"/>
            <consortium name="The Broad Institute Genome Sequencing Center for Infectious Disease"/>
            <person name="Wu L."/>
            <person name="Ma J."/>
        </authorList>
    </citation>
    <scope>NUCLEOTIDE SEQUENCE [LARGE SCALE GENOMIC DNA]</scope>
    <source>
        <strain evidence="2">CGMCC 4.7152</strain>
    </source>
</reference>
<proteinExistence type="predicted"/>
<gene>
    <name evidence="1" type="ORF">ACFPIJ_36285</name>
</gene>
<protein>
    <submittedName>
        <fullName evidence="1">Uncharacterized protein</fullName>
    </submittedName>
</protein>
<comment type="caution">
    <text evidence="1">The sequence shown here is derived from an EMBL/GenBank/DDBJ whole genome shotgun (WGS) entry which is preliminary data.</text>
</comment>
<organism evidence="1 2">
    <name type="scientific">Dactylosporangium cerinum</name>
    <dbReference type="NCBI Taxonomy" id="1434730"/>
    <lineage>
        <taxon>Bacteria</taxon>
        <taxon>Bacillati</taxon>
        <taxon>Actinomycetota</taxon>
        <taxon>Actinomycetes</taxon>
        <taxon>Micromonosporales</taxon>
        <taxon>Micromonosporaceae</taxon>
        <taxon>Dactylosporangium</taxon>
    </lineage>
</organism>
<dbReference type="RefSeq" id="WP_380122171.1">
    <property type="nucleotide sequence ID" value="NZ_JBHSIU010000048.1"/>
</dbReference>
<sequence>MQLRVQQSTTAAFASGSVIVSCTGKAVGADITMPVFLGEFERGQAIATGSATILGNIDETTKQIQITIKK</sequence>
<dbReference type="EMBL" id="JBHSIU010000048">
    <property type="protein sequence ID" value="MFC5003279.1"/>
    <property type="molecule type" value="Genomic_DNA"/>
</dbReference>
<dbReference type="Proteomes" id="UP001595912">
    <property type="component" value="Unassembled WGS sequence"/>
</dbReference>
<evidence type="ECO:0000313" key="2">
    <source>
        <dbReference type="Proteomes" id="UP001595912"/>
    </source>
</evidence>
<accession>A0ABV9W5U7</accession>
<evidence type="ECO:0000313" key="1">
    <source>
        <dbReference type="EMBL" id="MFC5003279.1"/>
    </source>
</evidence>
<keyword evidence="2" id="KW-1185">Reference proteome</keyword>